<dbReference type="OrthoDB" id="5870018at2759"/>
<name>A0A0C2DS60_9BILA</name>
<accession>A0A0C2DS60</accession>
<evidence type="ECO:0000313" key="2">
    <source>
        <dbReference type="Proteomes" id="UP000054047"/>
    </source>
</evidence>
<sequence>MKSKLNTEISERIEEDGRASSIVMTGIPECSEDLPPCGRQGDVENRVRGILNVLKVVCRPQVIYGMGRMSPS</sequence>
<dbReference type="AlphaFoldDB" id="A0A0C2DS60"/>
<dbReference type="Proteomes" id="UP000054047">
    <property type="component" value="Unassembled WGS sequence"/>
</dbReference>
<evidence type="ECO:0000313" key="1">
    <source>
        <dbReference type="EMBL" id="KIH65617.1"/>
    </source>
</evidence>
<proteinExistence type="predicted"/>
<dbReference type="EMBL" id="KN727465">
    <property type="protein sequence ID" value="KIH65617.1"/>
    <property type="molecule type" value="Genomic_DNA"/>
</dbReference>
<organism evidence="1 2">
    <name type="scientific">Ancylostoma duodenale</name>
    <dbReference type="NCBI Taxonomy" id="51022"/>
    <lineage>
        <taxon>Eukaryota</taxon>
        <taxon>Metazoa</taxon>
        <taxon>Ecdysozoa</taxon>
        <taxon>Nematoda</taxon>
        <taxon>Chromadorea</taxon>
        <taxon>Rhabditida</taxon>
        <taxon>Rhabditina</taxon>
        <taxon>Rhabditomorpha</taxon>
        <taxon>Strongyloidea</taxon>
        <taxon>Ancylostomatidae</taxon>
        <taxon>Ancylostomatinae</taxon>
        <taxon>Ancylostoma</taxon>
    </lineage>
</organism>
<keyword evidence="2" id="KW-1185">Reference proteome</keyword>
<protein>
    <submittedName>
        <fullName evidence="1">Uncharacterized protein</fullName>
    </submittedName>
</protein>
<reference evidence="1 2" key="1">
    <citation type="submission" date="2013-12" db="EMBL/GenBank/DDBJ databases">
        <title>Draft genome of the parsitic nematode Ancylostoma duodenale.</title>
        <authorList>
            <person name="Mitreva M."/>
        </authorList>
    </citation>
    <scope>NUCLEOTIDE SEQUENCE [LARGE SCALE GENOMIC DNA]</scope>
    <source>
        <strain evidence="1 2">Zhejiang</strain>
    </source>
</reference>
<gene>
    <name evidence="1" type="ORF">ANCDUO_04058</name>
</gene>